<dbReference type="HAMAP" id="MF_00963">
    <property type="entry name" value="Sigma70_RpoD_SigA"/>
    <property type="match status" value="1"/>
</dbReference>
<dbReference type="Pfam" id="PF04545">
    <property type="entry name" value="Sigma70_r4"/>
    <property type="match status" value="1"/>
</dbReference>
<dbReference type="InterPro" id="IPR007127">
    <property type="entry name" value="RNA_pol_sigma_70_r1_1"/>
</dbReference>
<comment type="function">
    <text evidence="6">Sigma factors are initiation factors that promote the attachment of RNA polymerase to specific initiation sites and are then released. This sigma factor is the primary sigma factor during exponential growth.</text>
</comment>
<dbReference type="PRINTS" id="PR00046">
    <property type="entry name" value="SIGMA70FCT"/>
</dbReference>
<name>A0ABR5MJR0_9BACI</name>
<evidence type="ECO:0000259" key="8">
    <source>
        <dbReference type="PROSITE" id="PS00715"/>
    </source>
</evidence>
<dbReference type="InterPro" id="IPR000943">
    <property type="entry name" value="RNA_pol_sigma70"/>
</dbReference>
<feature type="domain" description="RNA polymerase sigma-70" evidence="9">
    <location>
        <begin position="332"/>
        <end position="358"/>
    </location>
</feature>
<dbReference type="EMBL" id="LGTK01000021">
    <property type="protein sequence ID" value="KPH75886.1"/>
    <property type="molecule type" value="Genomic_DNA"/>
</dbReference>
<dbReference type="NCBIfam" id="NF006666">
    <property type="entry name" value="PRK09210.1"/>
    <property type="match status" value="1"/>
</dbReference>
<comment type="subunit">
    <text evidence="6">Interacts transiently with the RNA polymerase catalytic core.</text>
</comment>
<dbReference type="InterPro" id="IPR028630">
    <property type="entry name" value="Sigma70_RpoD"/>
</dbReference>
<feature type="domain" description="RNA polymerase sigma-70" evidence="8">
    <location>
        <begin position="163"/>
        <end position="176"/>
    </location>
</feature>
<dbReference type="InterPro" id="IPR007627">
    <property type="entry name" value="RNA_pol_sigma70_r2"/>
</dbReference>
<dbReference type="InterPro" id="IPR007630">
    <property type="entry name" value="RNA_pol_sigma70_r4"/>
</dbReference>
<dbReference type="NCBIfam" id="TIGR02937">
    <property type="entry name" value="sigma70-ECF"/>
    <property type="match status" value="1"/>
</dbReference>
<dbReference type="InterPro" id="IPR009042">
    <property type="entry name" value="RNA_pol_sigma70_r1_2"/>
</dbReference>
<dbReference type="PROSITE" id="PS00715">
    <property type="entry name" value="SIGMA70_1"/>
    <property type="match status" value="1"/>
</dbReference>
<dbReference type="Pfam" id="PF04539">
    <property type="entry name" value="Sigma70_r3"/>
    <property type="match status" value="1"/>
</dbReference>
<dbReference type="Pfam" id="PF03979">
    <property type="entry name" value="Sigma70_r1_1"/>
    <property type="match status" value="1"/>
</dbReference>
<feature type="short sequence motif" description="Interaction with polymerase core subunit RpoC" evidence="6">
    <location>
        <begin position="163"/>
        <end position="166"/>
    </location>
</feature>
<evidence type="ECO:0000259" key="9">
    <source>
        <dbReference type="PROSITE" id="PS00716"/>
    </source>
</evidence>
<dbReference type="SUPFAM" id="SSF88946">
    <property type="entry name" value="Sigma2 domain of RNA polymerase sigma factors"/>
    <property type="match status" value="1"/>
</dbReference>
<gene>
    <name evidence="6" type="primary">sigA</name>
    <name evidence="10" type="ORF">AFL42_08025</name>
</gene>
<keyword evidence="5 6" id="KW-0804">Transcription</keyword>
<dbReference type="RefSeq" id="WP_047183809.1">
    <property type="nucleotide sequence ID" value="NZ_JAHHXM010000002.1"/>
</dbReference>
<dbReference type="InterPro" id="IPR014284">
    <property type="entry name" value="RNA_pol_sigma-70_dom"/>
</dbReference>
<dbReference type="InterPro" id="IPR036388">
    <property type="entry name" value="WH-like_DNA-bd_sf"/>
</dbReference>
<evidence type="ECO:0000256" key="4">
    <source>
        <dbReference type="ARBA" id="ARBA00023125"/>
    </source>
</evidence>
<feature type="region of interest" description="Sigma-70 factor domain-2" evidence="6">
    <location>
        <begin position="139"/>
        <end position="209"/>
    </location>
</feature>
<dbReference type="SUPFAM" id="SSF88659">
    <property type="entry name" value="Sigma3 and sigma4 domains of RNA polymerase sigma factors"/>
    <property type="match status" value="2"/>
</dbReference>
<dbReference type="InterPro" id="IPR013325">
    <property type="entry name" value="RNA_pol_sigma_r2"/>
</dbReference>
<dbReference type="Pfam" id="PF00140">
    <property type="entry name" value="Sigma70_r1_2"/>
    <property type="match status" value="1"/>
</dbReference>
<feature type="coiled-coil region" evidence="7">
    <location>
        <begin position="10"/>
        <end position="63"/>
    </location>
</feature>
<comment type="similarity">
    <text evidence="6">Belongs to the sigma-70 factor family. RpoD/SigA subfamily.</text>
</comment>
<comment type="subcellular location">
    <subcellularLocation>
        <location evidence="6">Cytoplasm</location>
    </subcellularLocation>
</comment>
<evidence type="ECO:0000256" key="5">
    <source>
        <dbReference type="ARBA" id="ARBA00023163"/>
    </source>
</evidence>
<dbReference type="PANTHER" id="PTHR30603:SF60">
    <property type="entry name" value="RNA POLYMERASE SIGMA FACTOR RPOD"/>
    <property type="match status" value="1"/>
</dbReference>
<evidence type="ECO:0000256" key="6">
    <source>
        <dbReference type="HAMAP-Rule" id="MF_00963"/>
    </source>
</evidence>
<dbReference type="InterPro" id="IPR012760">
    <property type="entry name" value="RNA_pol_sigma_RpoD_C"/>
</dbReference>
<dbReference type="NCBIfam" id="TIGR02393">
    <property type="entry name" value="RpoD_Cterm"/>
    <property type="match status" value="1"/>
</dbReference>
<keyword evidence="7" id="KW-0175">Coiled coil</keyword>
<dbReference type="Gene3D" id="1.10.220.120">
    <property type="entry name" value="Sigma-70 factor, region 1.1"/>
    <property type="match status" value="1"/>
</dbReference>
<evidence type="ECO:0000256" key="3">
    <source>
        <dbReference type="ARBA" id="ARBA00023082"/>
    </source>
</evidence>
<evidence type="ECO:0000256" key="1">
    <source>
        <dbReference type="ARBA" id="ARBA00022490"/>
    </source>
</evidence>
<dbReference type="CDD" id="cd06171">
    <property type="entry name" value="Sigma70_r4"/>
    <property type="match status" value="1"/>
</dbReference>
<evidence type="ECO:0000313" key="11">
    <source>
        <dbReference type="Proteomes" id="UP000037854"/>
    </source>
</evidence>
<evidence type="ECO:0000256" key="7">
    <source>
        <dbReference type="SAM" id="Coils"/>
    </source>
</evidence>
<accession>A0ABR5MJR0</accession>
<keyword evidence="2 6" id="KW-0805">Transcription regulation</keyword>
<keyword evidence="11" id="KW-1185">Reference proteome</keyword>
<dbReference type="PANTHER" id="PTHR30603">
    <property type="entry name" value="RNA POLYMERASE SIGMA FACTOR RPO"/>
    <property type="match status" value="1"/>
</dbReference>
<keyword evidence="1 6" id="KW-0963">Cytoplasm</keyword>
<feature type="region of interest" description="Sigma-70 factor domain-4" evidence="6">
    <location>
        <begin position="307"/>
        <end position="360"/>
    </location>
</feature>
<dbReference type="InterPro" id="IPR042189">
    <property type="entry name" value="RNA_pol_sigma_70_r1_1_sf"/>
</dbReference>
<dbReference type="InterPro" id="IPR013324">
    <property type="entry name" value="RNA_pol_sigma_r3/r4-like"/>
</dbReference>
<organism evidence="10 11">
    <name type="scientific">Oceanobacillus caeni</name>
    <dbReference type="NCBI Taxonomy" id="405946"/>
    <lineage>
        <taxon>Bacteria</taxon>
        <taxon>Bacillati</taxon>
        <taxon>Bacillota</taxon>
        <taxon>Bacilli</taxon>
        <taxon>Bacillales</taxon>
        <taxon>Bacillaceae</taxon>
        <taxon>Oceanobacillus</taxon>
    </lineage>
</organism>
<evidence type="ECO:0000256" key="2">
    <source>
        <dbReference type="ARBA" id="ARBA00023015"/>
    </source>
</evidence>
<dbReference type="InterPro" id="IPR050239">
    <property type="entry name" value="Sigma-70_RNA_pol_init_factors"/>
</dbReference>
<evidence type="ECO:0000313" key="10">
    <source>
        <dbReference type="EMBL" id="KPH75886.1"/>
    </source>
</evidence>
<keyword evidence="3 6" id="KW-0731">Sigma factor</keyword>
<dbReference type="Proteomes" id="UP000037854">
    <property type="component" value="Unassembled WGS sequence"/>
</dbReference>
<dbReference type="PROSITE" id="PS00716">
    <property type="entry name" value="SIGMA70_2"/>
    <property type="match status" value="1"/>
</dbReference>
<reference evidence="10 11" key="1">
    <citation type="submission" date="2015-07" db="EMBL/GenBank/DDBJ databases">
        <title>High-quality draft genome sequence of Oceanobacillus caeni HM6, a bacillus isolated from a human feces.</title>
        <authorList>
            <person name="Kumar J."/>
            <person name="Verma M.K."/>
            <person name="Pandey R."/>
            <person name="Bhambi M."/>
            <person name="Chauhan N."/>
        </authorList>
    </citation>
    <scope>NUCLEOTIDE SEQUENCE [LARGE SCALE GENOMIC DNA]</scope>
    <source>
        <strain evidence="10 11">HM6</strain>
    </source>
</reference>
<feature type="DNA-binding region" description="H-T-H motif" evidence="6">
    <location>
        <begin position="333"/>
        <end position="352"/>
    </location>
</feature>
<dbReference type="Pfam" id="PF04542">
    <property type="entry name" value="Sigma70_r2"/>
    <property type="match status" value="1"/>
</dbReference>
<dbReference type="Gene3D" id="1.10.10.10">
    <property type="entry name" value="Winged helix-like DNA-binding domain superfamily/Winged helix DNA-binding domain"/>
    <property type="match status" value="2"/>
</dbReference>
<protein>
    <recommendedName>
        <fullName evidence="6">RNA polymerase sigma factor SigA</fullName>
    </recommendedName>
</protein>
<proteinExistence type="inferred from homology"/>
<feature type="region of interest" description="Sigma-70 factor domain-3" evidence="6">
    <location>
        <begin position="218"/>
        <end position="294"/>
    </location>
</feature>
<keyword evidence="4 6" id="KW-0238">DNA-binding</keyword>
<dbReference type="InterPro" id="IPR007624">
    <property type="entry name" value="RNA_pol_sigma70_r3"/>
</dbReference>
<feature type="coiled-coil region" evidence="7">
    <location>
        <begin position="294"/>
        <end position="321"/>
    </location>
</feature>
<comment type="caution">
    <text evidence="10">The sequence shown here is derived from an EMBL/GenBank/DDBJ whole genome shotgun (WGS) entry which is preliminary data.</text>
</comment>
<sequence length="372" mass="42949">MADKEQSQQIKETEQTLEQIKEGLMELGKKRGTLAYEEVADRLSNFEIESDQMDEFYEQLEEQGVEVIGESEDDPNMKEIAKEEEFNVEDLSVPLGIKINDPVRMYLKEIGRVNLLSAAEEIELANRIEEGDEEAKRRLAEANLRLVVSIAKRYVGRGMLFLDLIQEGNMGLMKAVEKFDYRKGFKFSTYATWWIRQAITRAIADQARTIRIPVHMVETINKLIRVQRSLLQDLGREPTPEEIGEEMELAPDKVREILKIAQEPVSLETPIGEEDDSHLGDFIEDQEAISPSDHAAYELLKEQLEDVLDTLTDREENVLRLRFGLDDGRTRTLEEVGKVFGVTRERIRQIEAKALRKLRHPSRSKRLKDFMD</sequence>
<dbReference type="Gene3D" id="1.10.601.10">
    <property type="entry name" value="RNA Polymerase Primary Sigma Factor"/>
    <property type="match status" value="2"/>
</dbReference>